<proteinExistence type="predicted"/>
<evidence type="ECO:0000259" key="1">
    <source>
        <dbReference type="Pfam" id="PF00550"/>
    </source>
</evidence>
<accession>A0A0C2N8K7</accession>
<keyword evidence="3" id="KW-1185">Reference proteome</keyword>
<sequence length="155" mass="18015">MFPLRVLKNITHPSPILKNKILASIKGSKILFGRTFSTSDFLRVRPFYEEKDIENVALSKMKEVRPDHDISIHSRFYDDLEMNDFDRMDFILALEVHFGVTISDNEAIDAERIRDVTWYLFRRLMVLSAGMATGGILDEPDERVIALNEHEPHDH</sequence>
<dbReference type="InterPro" id="IPR009081">
    <property type="entry name" value="PP-bd_ACP"/>
</dbReference>
<reference evidence="2 3" key="1">
    <citation type="journal article" date="2014" name="Genome Biol. Evol.">
        <title>The genome of the myxosporean Thelohanellus kitauei shows adaptations to nutrient acquisition within its fish host.</title>
        <authorList>
            <person name="Yang Y."/>
            <person name="Xiong J."/>
            <person name="Zhou Z."/>
            <person name="Huo F."/>
            <person name="Miao W."/>
            <person name="Ran C."/>
            <person name="Liu Y."/>
            <person name="Zhang J."/>
            <person name="Feng J."/>
            <person name="Wang M."/>
            <person name="Wang M."/>
            <person name="Wang L."/>
            <person name="Yao B."/>
        </authorList>
    </citation>
    <scope>NUCLEOTIDE SEQUENCE [LARGE SCALE GENOMIC DNA]</scope>
    <source>
        <strain evidence="2">Wuqing</strain>
    </source>
</reference>
<feature type="domain" description="Carrier" evidence="1">
    <location>
        <begin position="66"/>
        <end position="117"/>
    </location>
</feature>
<dbReference type="OrthoDB" id="448946at2759"/>
<evidence type="ECO:0000313" key="3">
    <source>
        <dbReference type="Proteomes" id="UP000031668"/>
    </source>
</evidence>
<dbReference type="Pfam" id="PF00550">
    <property type="entry name" value="PP-binding"/>
    <property type="match status" value="1"/>
</dbReference>
<dbReference type="EMBL" id="JWZT01001158">
    <property type="protein sequence ID" value="KII72630.1"/>
    <property type="molecule type" value="Genomic_DNA"/>
</dbReference>
<dbReference type="Gene3D" id="1.10.1200.10">
    <property type="entry name" value="ACP-like"/>
    <property type="match status" value="1"/>
</dbReference>
<organism evidence="2 3">
    <name type="scientific">Thelohanellus kitauei</name>
    <name type="common">Myxosporean</name>
    <dbReference type="NCBI Taxonomy" id="669202"/>
    <lineage>
        <taxon>Eukaryota</taxon>
        <taxon>Metazoa</taxon>
        <taxon>Cnidaria</taxon>
        <taxon>Myxozoa</taxon>
        <taxon>Myxosporea</taxon>
        <taxon>Bivalvulida</taxon>
        <taxon>Platysporina</taxon>
        <taxon>Myxobolidae</taxon>
        <taxon>Thelohanellus</taxon>
    </lineage>
</organism>
<comment type="caution">
    <text evidence="2">The sequence shown here is derived from an EMBL/GenBank/DDBJ whole genome shotgun (WGS) entry which is preliminary data.</text>
</comment>
<dbReference type="Proteomes" id="UP000031668">
    <property type="component" value="Unassembled WGS sequence"/>
</dbReference>
<dbReference type="InterPro" id="IPR036736">
    <property type="entry name" value="ACP-like_sf"/>
</dbReference>
<dbReference type="AlphaFoldDB" id="A0A0C2N8K7"/>
<gene>
    <name evidence="2" type="ORF">RF11_10070</name>
</gene>
<dbReference type="SUPFAM" id="SSF47336">
    <property type="entry name" value="ACP-like"/>
    <property type="match status" value="1"/>
</dbReference>
<name>A0A0C2N8K7_THEKT</name>
<evidence type="ECO:0000313" key="2">
    <source>
        <dbReference type="EMBL" id="KII72630.1"/>
    </source>
</evidence>
<protein>
    <recommendedName>
        <fullName evidence="1">Carrier domain-containing protein</fullName>
    </recommendedName>
</protein>